<evidence type="ECO:0000256" key="7">
    <source>
        <dbReference type="RuleBase" id="RU363000"/>
    </source>
</evidence>
<evidence type="ECO:0000256" key="1">
    <source>
        <dbReference type="ARBA" id="ARBA00010877"/>
    </source>
</evidence>
<reference evidence="10 11" key="1">
    <citation type="submission" date="2018-11" db="EMBL/GenBank/DDBJ databases">
        <authorList>
            <consortium name="Pathogen Informatics"/>
        </authorList>
    </citation>
    <scope>NUCLEOTIDE SEQUENCE [LARGE SCALE GENOMIC DNA]</scope>
</reference>
<dbReference type="AlphaFoldDB" id="A0A3P7B0D2"/>
<comment type="function">
    <text evidence="7">Component of the MICOS complex, a large protein complex of the mitochondrial inner membrane that plays crucial roles in the maintenance of crista junctions, inner membrane architecture, and formation of contact sites to the outer membrane.</text>
</comment>
<dbReference type="InterPro" id="IPR046795">
    <property type="entry name" value="TMEM127_TM"/>
</dbReference>
<keyword evidence="6 7" id="KW-0472">Membrane</keyword>
<evidence type="ECO:0000256" key="6">
    <source>
        <dbReference type="ARBA" id="ARBA00023136"/>
    </source>
</evidence>
<feature type="domain" description="Transmembrane protein 127 transmembrane region" evidence="9">
    <location>
        <begin position="49"/>
        <end position="151"/>
    </location>
</feature>
<evidence type="ECO:0000256" key="5">
    <source>
        <dbReference type="ARBA" id="ARBA00023128"/>
    </source>
</evidence>
<proteinExistence type="inferred from homology"/>
<comment type="subunit">
    <text evidence="7">Component of the mitochondrial contact site and cristae organizing system (MICOS) complex.</text>
</comment>
<organism evidence="10 11">
    <name type="scientific">Nippostrongylus brasiliensis</name>
    <name type="common">Rat hookworm</name>
    <dbReference type="NCBI Taxonomy" id="27835"/>
    <lineage>
        <taxon>Eukaryota</taxon>
        <taxon>Metazoa</taxon>
        <taxon>Ecdysozoa</taxon>
        <taxon>Nematoda</taxon>
        <taxon>Chromadorea</taxon>
        <taxon>Rhabditida</taxon>
        <taxon>Rhabditina</taxon>
        <taxon>Rhabditomorpha</taxon>
        <taxon>Strongyloidea</taxon>
        <taxon>Heligmosomidae</taxon>
        <taxon>Nippostrongylus</taxon>
    </lineage>
</organism>
<name>A0A3P7B0D2_NIPBR</name>
<keyword evidence="5 7" id="KW-0496">Mitochondrion</keyword>
<dbReference type="Proteomes" id="UP000271162">
    <property type="component" value="Unassembled WGS sequence"/>
</dbReference>
<feature type="transmembrane region" description="Helical" evidence="7">
    <location>
        <begin position="57"/>
        <end position="81"/>
    </location>
</feature>
<keyword evidence="11" id="KW-1185">Reference proteome</keyword>
<dbReference type="PANTHER" id="PTHR15415:SF7">
    <property type="entry name" value="MICOS COMPLEX SUBUNIT MIC60"/>
    <property type="match status" value="1"/>
</dbReference>
<evidence type="ECO:0000256" key="8">
    <source>
        <dbReference type="SAM" id="Coils"/>
    </source>
</evidence>
<dbReference type="InterPro" id="IPR019133">
    <property type="entry name" value="MIC60"/>
</dbReference>
<dbReference type="GO" id="GO:0042407">
    <property type="term" value="P:cristae formation"/>
    <property type="evidence" value="ECO:0007669"/>
    <property type="project" value="TreeGrafter"/>
</dbReference>
<comment type="caution">
    <text evidence="7">Lacks conserved residue(s) required for the propagation of feature annotation.</text>
</comment>
<evidence type="ECO:0000256" key="4">
    <source>
        <dbReference type="ARBA" id="ARBA00022989"/>
    </source>
</evidence>
<keyword evidence="2 7" id="KW-0812">Transmembrane</keyword>
<keyword evidence="3 7" id="KW-0999">Mitochondrion inner membrane</keyword>
<keyword evidence="8" id="KW-0175">Coiled coil</keyword>
<evidence type="ECO:0000256" key="2">
    <source>
        <dbReference type="ARBA" id="ARBA00022692"/>
    </source>
</evidence>
<evidence type="ECO:0000256" key="3">
    <source>
        <dbReference type="ARBA" id="ARBA00022792"/>
    </source>
</evidence>
<feature type="transmembrane region" description="Helical" evidence="7">
    <location>
        <begin position="102"/>
        <end position="122"/>
    </location>
</feature>
<evidence type="ECO:0000313" key="10">
    <source>
        <dbReference type="EMBL" id="VDL72333.1"/>
    </source>
</evidence>
<dbReference type="GO" id="GO:0061617">
    <property type="term" value="C:MICOS complex"/>
    <property type="evidence" value="ECO:0007669"/>
    <property type="project" value="TreeGrafter"/>
</dbReference>
<dbReference type="PANTHER" id="PTHR15415">
    <property type="entry name" value="MITOFILIN"/>
    <property type="match status" value="1"/>
</dbReference>
<evidence type="ECO:0000259" key="9">
    <source>
        <dbReference type="Pfam" id="PF20517"/>
    </source>
</evidence>
<dbReference type="Pfam" id="PF20517">
    <property type="entry name" value="TMEM127"/>
    <property type="match status" value="1"/>
</dbReference>
<accession>A0A3P7B0D2</accession>
<dbReference type="Pfam" id="PF09731">
    <property type="entry name" value="Mitofilin"/>
    <property type="match status" value="1"/>
</dbReference>
<feature type="transmembrane region" description="Helical" evidence="7">
    <location>
        <begin position="128"/>
        <end position="152"/>
    </location>
</feature>
<comment type="similarity">
    <text evidence="1 7">Belongs to the MICOS complex subunit Mic60 family.</text>
</comment>
<feature type="coiled-coil region" evidence="8">
    <location>
        <begin position="499"/>
        <end position="526"/>
    </location>
</feature>
<dbReference type="STRING" id="27835.A0A3P7B0D2"/>
<sequence>MRKTFEITYIFPSSGCRDFWRPARFGGFLDSKGKTHIAFHSSERVLLDCVTPMVANLFYILIALCFVIALTSSLSFIMNLLPPPSGFLQWLKRNTIFEMCNMLLTLCVCVIALIAQCEVARVRPDCDVSLGGGVFMVCIAGMMCFFAATSTLRHSTRTNRLRRIDNQRLLCARSLRSWRDSARRPDDVLPIVDFERKGGRKILLTAGVLGLAAAGTVGYAYADPDFRHQIETTIPQAKPVLDSILGSASLSKTKQQLTDLKDQVISVMPKKKTEEVLPPLAKVIRPEIETKPAVHVDPVDVRTPIVVTDEKPSQEVVAQRTRKLESSLLQAIQSAEGKVRAVTDAKIQTIEAINRHAQLVKATVDDPQNADWDKVIDDGKKDATTARNPLLLNAAETANKLSHQIDELNGLVTKARQESTILNQYKDLVERSRNQFALEMKSILPNVDVNAKSKNLTEDELNALIAHAHLKVDNLRRQLTEQQVREEQHIARAIADQREADERIAAERLRLEMQRIQQQRDVEIERAVMQKRSSWETELEEQLKRTSAAHSEHLEQVIRTQRQLFEIEHNQKVEEAIRLERDHHSREVGAALSRLAGIESALNSRVALDAENRRAKQFWIACHSLIDSIKHGNKAGEDMEKRRFPLEESLSLLRQCETGDAFVDELITAFPEVSKKLGVYTEEDLKSRFKKVYKLGRRTAAIDQNGGTLTGYLWSYMRSLLLFDFPRRFTDDDVIDPQCVDNLEVLARAKWFVDHNDFDGAIRVSQLLRGEPALAIRDWVADVRTYLEARLLAQLLVAHAAVSSIRSTY</sequence>
<comment type="subcellular location">
    <subcellularLocation>
        <location evidence="7">Mitochondrion inner membrane</location>
        <topology evidence="7">Single-pass membrane protein</topology>
    </subcellularLocation>
</comment>
<keyword evidence="4 7" id="KW-1133">Transmembrane helix</keyword>
<evidence type="ECO:0000313" key="11">
    <source>
        <dbReference type="Proteomes" id="UP000271162"/>
    </source>
</evidence>
<protein>
    <recommendedName>
        <fullName evidence="7">MICOS complex subunit MIC60</fullName>
    </recommendedName>
    <alternativeName>
        <fullName evidence="7">Mitofilin</fullName>
    </alternativeName>
</protein>
<dbReference type="EMBL" id="UYSL01020046">
    <property type="protein sequence ID" value="VDL72333.1"/>
    <property type="molecule type" value="Genomic_DNA"/>
</dbReference>
<gene>
    <name evidence="10" type="ORF">NBR_LOCUS8744</name>
</gene>